<reference evidence="2 3" key="1">
    <citation type="submission" date="2024-01" db="EMBL/GenBank/DDBJ databases">
        <authorList>
            <consortium name="Genoscope - CEA"/>
            <person name="William W."/>
        </authorList>
    </citation>
    <scope>NUCLEOTIDE SEQUENCE [LARGE SCALE GENOMIC DNA]</scope>
    <source>
        <strain evidence="2 3">29B2s-10</strain>
    </source>
</reference>
<dbReference type="InterPro" id="IPR013888">
    <property type="entry name" value="RNase_P_Rpm2_mt"/>
</dbReference>
<evidence type="ECO:0000313" key="3">
    <source>
        <dbReference type="Proteomes" id="UP001497600"/>
    </source>
</evidence>
<feature type="coiled-coil region" evidence="1">
    <location>
        <begin position="780"/>
        <end position="807"/>
    </location>
</feature>
<protein>
    <submittedName>
        <fullName evidence="2">Uncharacterized protein</fullName>
    </submittedName>
</protein>
<evidence type="ECO:0000256" key="1">
    <source>
        <dbReference type="SAM" id="Coils"/>
    </source>
</evidence>
<keyword evidence="1" id="KW-0175">Coiled coil</keyword>
<dbReference type="Proteomes" id="UP001497600">
    <property type="component" value="Chromosome G"/>
</dbReference>
<organism evidence="2 3">
    <name type="scientific">[Candida] anglica</name>
    <dbReference type="NCBI Taxonomy" id="148631"/>
    <lineage>
        <taxon>Eukaryota</taxon>
        <taxon>Fungi</taxon>
        <taxon>Dikarya</taxon>
        <taxon>Ascomycota</taxon>
        <taxon>Saccharomycotina</taxon>
        <taxon>Pichiomycetes</taxon>
        <taxon>Debaryomycetaceae</taxon>
        <taxon>Kurtzmaniella</taxon>
    </lineage>
</organism>
<sequence>MVFSTFVKHAKAHTSTTKPQFFESSYPYLRYSNGLVNFENYFHKTAFGNGGPHPSTTSDHFFSIDSGHYGLYFTMFNYDADRKTKIYPVNYEEYYENMGQGQKEDDIAVAQWESFFISKVSRETFDNVKLLQRVSQKFLSSPHKSKLAQYQTKRFFSTTKKTDPEPIEEVKVNTKQEVKPTQESEIIEDDFETKLLTSQVQSIQENFESNDPIKLNSIFPIYQSITRNGLNLPNIELYNMVLASIVNRTCDNDLIHMSLEDIELRLTNLLTIYQDILSLPHVKPDVVSFDIVLQGLLEGSRQSIQLFVSDKNPQNITNDAFNKSQEFIKIGSDLFMCVGTADNFNEFKNLNNILVNLVACLNVHPNMITKELFQKILIALKSSGSIDNVEFYLGFLGVCNYLKSNGIIESKEESYQVIHEIFTSYQKQAQGQEEFIESEYFVYASLVQALILNDNFAIATKFVDDIMKDYRESLELREDRFDTDLPTKFQISTLLTTYIKTLMTYKGKDESKDSLMEAYHLLQKFNESAYVPELGVDLYNDMISNFVLRYRQLENDKLIAGANLQFITKVQQDIYHTMWGLYSYVAIRKDYHQVVIPSISMMSIVLNDRFITNSRELLLCLSIDIGDHEKTFMIIKELILKNHFVKDFNIYRKMLSYLYNGSYYDNKINSYYLELMWSIIEAQSSHYTKNSTTLNFYMSGVAQFLTFKLDDITSKSLCGSLILKSQFVSKCYQDFRLQSDNIYGLMNLSRSLIDYSNQLLSKTVKSEVDRRSLERITVVHAKLINELEDTENYYLELSNEIKEFKSLLNENFTLMMKHHHALDAKLPLEVIEACKALNLDFGISEEAQGLSSTLNLSYELNVNYHVGVESFINYLQKGYSFDYNTWDILINTNFVSEILQANNEVRIQAFVLRLCMSLEKEESSQLLSKLILINNDKVNIELFKFFVSSQDFDFNNSIIKSILKSWMGSENKYLSNLMIDNYELLKNKSTDSKIFIREFLRGLNIHSNHQTVLKFYQKEQSFYDRLNAKNPIDLSIMESVFEAYLESGEMETFNTKFREFFQGTGVKGGSRIRDLLIKYFTYSGSYNAVLTKFENSLYKLSSRGREIVFFNIFMKSLEESEINSKSVSSNNIKEITYCLLSGKNLTNMKSIYDSNHKFIKYNRDDVINEAFNAFIAAGTLNTKFNPTWNDALYVRFQTFLSFLKMIDFTKLSSTHLVKVIEFYSLLNKNELVNILLNKVAYSSDSGTYNISPVLDYYFFEISLFNATKNEITNILQTFYGVFATAKDLANKAIINDLCVHYQVALNEDKPLEMTVHI</sequence>
<accession>A0ABP0EK40</accession>
<dbReference type="Pfam" id="PF08579">
    <property type="entry name" value="RPM2"/>
    <property type="match status" value="1"/>
</dbReference>
<gene>
    <name evidence="2" type="ORF">CAAN4_G12266</name>
</gene>
<name>A0ABP0EK40_9ASCO</name>
<evidence type="ECO:0000313" key="2">
    <source>
        <dbReference type="EMBL" id="CAK7918220.1"/>
    </source>
</evidence>
<proteinExistence type="predicted"/>
<dbReference type="EMBL" id="OZ004259">
    <property type="protein sequence ID" value="CAK7918220.1"/>
    <property type="molecule type" value="Genomic_DNA"/>
</dbReference>
<keyword evidence="3" id="KW-1185">Reference proteome</keyword>